<dbReference type="AlphaFoldDB" id="A0A0V0XU47"/>
<dbReference type="EMBL" id="JYDU01000141">
    <property type="protein sequence ID" value="KRX91276.1"/>
    <property type="molecule type" value="Genomic_DNA"/>
</dbReference>
<evidence type="ECO:0000313" key="1">
    <source>
        <dbReference type="EMBL" id="KRX91276.1"/>
    </source>
</evidence>
<protein>
    <submittedName>
        <fullName evidence="1">Uncharacterized protein</fullName>
    </submittedName>
</protein>
<proteinExistence type="predicted"/>
<dbReference type="Proteomes" id="UP000054815">
    <property type="component" value="Unassembled WGS sequence"/>
</dbReference>
<accession>A0A0V0XU47</accession>
<reference evidence="1 2" key="1">
    <citation type="submission" date="2015-01" db="EMBL/GenBank/DDBJ databases">
        <title>Evolution of Trichinella species and genotypes.</title>
        <authorList>
            <person name="Korhonen P.K."/>
            <person name="Edoardo P."/>
            <person name="Giuseppe L.R."/>
            <person name="Gasser R.B."/>
        </authorList>
    </citation>
    <scope>NUCLEOTIDE SEQUENCE [LARGE SCALE GENOMIC DNA]</scope>
    <source>
        <strain evidence="1">ISS141</strain>
    </source>
</reference>
<sequence>MMLSTCTCVIERFVAKWILVRQTEIDVRLSKSLLLVPTRDQSIGNRWTSVNRRCLHWQWIAGIGFSLQRRRQKA</sequence>
<evidence type="ECO:0000313" key="2">
    <source>
        <dbReference type="Proteomes" id="UP000054815"/>
    </source>
</evidence>
<organism evidence="1 2">
    <name type="scientific">Trichinella pseudospiralis</name>
    <name type="common">Parasitic roundworm</name>
    <dbReference type="NCBI Taxonomy" id="6337"/>
    <lineage>
        <taxon>Eukaryota</taxon>
        <taxon>Metazoa</taxon>
        <taxon>Ecdysozoa</taxon>
        <taxon>Nematoda</taxon>
        <taxon>Enoplea</taxon>
        <taxon>Dorylaimia</taxon>
        <taxon>Trichinellida</taxon>
        <taxon>Trichinellidae</taxon>
        <taxon>Trichinella</taxon>
    </lineage>
</organism>
<name>A0A0V0XU47_TRIPS</name>
<comment type="caution">
    <text evidence="1">The sequence shown here is derived from an EMBL/GenBank/DDBJ whole genome shotgun (WGS) entry which is preliminary data.</text>
</comment>
<gene>
    <name evidence="1" type="ORF">T4E_5256</name>
</gene>